<dbReference type="PANTHER" id="PTHR13318">
    <property type="entry name" value="PARTNER OF PAIRED, ISOFORM B-RELATED"/>
    <property type="match status" value="1"/>
</dbReference>
<dbReference type="Pfam" id="PF13516">
    <property type="entry name" value="LRR_6"/>
    <property type="match status" value="1"/>
</dbReference>
<dbReference type="SUPFAM" id="SSF52047">
    <property type="entry name" value="RNI-like"/>
    <property type="match status" value="1"/>
</dbReference>
<name>A0A1S3KDU8_LINAN</name>
<dbReference type="InterPro" id="IPR001611">
    <property type="entry name" value="Leu-rich_rpt"/>
</dbReference>
<reference evidence="2" key="1">
    <citation type="submission" date="2025-08" db="UniProtKB">
        <authorList>
            <consortium name="RefSeq"/>
        </authorList>
    </citation>
    <scope>IDENTIFICATION</scope>
    <source>
        <tissue evidence="2">Gonads</tissue>
    </source>
</reference>
<keyword evidence="1" id="KW-1185">Reference proteome</keyword>
<gene>
    <name evidence="2" type="primary">LOC106181079</name>
</gene>
<dbReference type="InterPro" id="IPR032675">
    <property type="entry name" value="LRR_dom_sf"/>
</dbReference>
<dbReference type="Proteomes" id="UP000085678">
    <property type="component" value="Unplaced"/>
</dbReference>
<dbReference type="InParanoid" id="A0A1S3KDU8"/>
<protein>
    <submittedName>
        <fullName evidence="2">F-box/LRR-repeat protein 13</fullName>
    </submittedName>
</protein>
<dbReference type="InterPro" id="IPR006553">
    <property type="entry name" value="Leu-rich_rpt_Cys-con_subtyp"/>
</dbReference>
<dbReference type="GO" id="GO:0019005">
    <property type="term" value="C:SCF ubiquitin ligase complex"/>
    <property type="evidence" value="ECO:0007669"/>
    <property type="project" value="TreeGrafter"/>
</dbReference>
<evidence type="ECO:0000313" key="2">
    <source>
        <dbReference type="RefSeq" id="XP_013420800.1"/>
    </source>
</evidence>
<dbReference type="GO" id="GO:0031146">
    <property type="term" value="P:SCF-dependent proteasomal ubiquitin-dependent protein catabolic process"/>
    <property type="evidence" value="ECO:0007669"/>
    <property type="project" value="TreeGrafter"/>
</dbReference>
<accession>A0A1S3KDU8</accession>
<dbReference type="SMART" id="SM00367">
    <property type="entry name" value="LRR_CC"/>
    <property type="match status" value="2"/>
</dbReference>
<dbReference type="GeneID" id="106181079"/>
<dbReference type="Gene3D" id="3.80.10.10">
    <property type="entry name" value="Ribonuclease Inhibitor"/>
    <property type="match status" value="1"/>
</dbReference>
<dbReference type="PANTHER" id="PTHR13318:SF105">
    <property type="entry name" value="F-BOX_LRR-REPEAT PROTEIN 3"/>
    <property type="match status" value="1"/>
</dbReference>
<dbReference type="OrthoDB" id="16120at2759"/>
<dbReference type="AlphaFoldDB" id="A0A1S3KDU8"/>
<dbReference type="KEGG" id="lak:106181079"/>
<dbReference type="STRING" id="7574.A0A1S3KDU8"/>
<proteinExistence type="predicted"/>
<sequence>MPRRICVPSLKRCCLVNVVKNMDDVWCKESAEMFAENQQWLYVLGPFEHLTSDTIQEIIDVLIEKKTIKRIHLQLLLQTRIQKLRVDVQTGGLQTCIVQLVGWRCRKLTKLDISSCRLVPAKSLAEMVSGIPDIVSLNLNNTQSNDQVLCRIAVHCRRLRELNVAYCNIKDAGALSLCGGSTPDTVDTGCPELITLDFEGTNISQKAQIIILSSLHHLHNIKAPSLFQAIQELGCSDTRDLSKLRSLDVEATDEDIAAIHLLCPGLAKLYLTCLRVNNLEVIAELSHLQSLTLLDENQSLSFTKVVYPVLKLAGARLKSLILLDVFPVSISFIGSVCPHLGHFGYCLYRRRDASSLDYQVANLNMDAHVGQKYFQHLMTLEVSLIGRSVGLDGMPGPEYLTRIDVNCLLSHCLGLRDINFRKVQAFSDEVFSEVFTTNRFLTTKQFALDKCHEISDLSIRCLVEQESDLEVLKLWKCKKVFRAHFMNYEDYAQRNHLNLRVQWT</sequence>
<organism evidence="1 2">
    <name type="scientific">Lingula anatina</name>
    <name type="common">Brachiopod</name>
    <name type="synonym">Lingula unguis</name>
    <dbReference type="NCBI Taxonomy" id="7574"/>
    <lineage>
        <taxon>Eukaryota</taxon>
        <taxon>Metazoa</taxon>
        <taxon>Spiralia</taxon>
        <taxon>Lophotrochozoa</taxon>
        <taxon>Brachiopoda</taxon>
        <taxon>Linguliformea</taxon>
        <taxon>Lingulata</taxon>
        <taxon>Lingulida</taxon>
        <taxon>Linguloidea</taxon>
        <taxon>Lingulidae</taxon>
        <taxon>Lingula</taxon>
    </lineage>
</organism>
<evidence type="ECO:0000313" key="1">
    <source>
        <dbReference type="Proteomes" id="UP000085678"/>
    </source>
</evidence>
<dbReference type="RefSeq" id="XP_013420800.1">
    <property type="nucleotide sequence ID" value="XM_013565346.1"/>
</dbReference>
<dbReference type="OMA" id="DYADNYM"/>